<accession>A0A5C4M053</accession>
<organism evidence="1 2">
    <name type="scientific">Amycolatopsis alkalitolerans</name>
    <dbReference type="NCBI Taxonomy" id="2547244"/>
    <lineage>
        <taxon>Bacteria</taxon>
        <taxon>Bacillati</taxon>
        <taxon>Actinomycetota</taxon>
        <taxon>Actinomycetes</taxon>
        <taxon>Pseudonocardiales</taxon>
        <taxon>Pseudonocardiaceae</taxon>
        <taxon>Amycolatopsis</taxon>
    </lineage>
</organism>
<proteinExistence type="predicted"/>
<keyword evidence="2" id="KW-1185">Reference proteome</keyword>
<dbReference type="OrthoDB" id="4569754at2"/>
<dbReference type="Proteomes" id="UP000305546">
    <property type="component" value="Unassembled WGS sequence"/>
</dbReference>
<dbReference type="EMBL" id="VDFW01000018">
    <property type="protein sequence ID" value="TNC23786.1"/>
    <property type="molecule type" value="Genomic_DNA"/>
</dbReference>
<evidence type="ECO:0000313" key="1">
    <source>
        <dbReference type="EMBL" id="TNC23786.1"/>
    </source>
</evidence>
<protein>
    <submittedName>
        <fullName evidence="1">Uncharacterized protein</fullName>
    </submittedName>
</protein>
<name>A0A5C4M053_9PSEU</name>
<dbReference type="RefSeq" id="WP_139098426.1">
    <property type="nucleotide sequence ID" value="NZ_VDFW01000018.1"/>
</dbReference>
<comment type="caution">
    <text evidence="1">The sequence shown here is derived from an EMBL/GenBank/DDBJ whole genome shotgun (WGS) entry which is preliminary data.</text>
</comment>
<evidence type="ECO:0000313" key="2">
    <source>
        <dbReference type="Proteomes" id="UP000305546"/>
    </source>
</evidence>
<gene>
    <name evidence="1" type="ORF">FG385_20760</name>
</gene>
<dbReference type="AlphaFoldDB" id="A0A5C4M053"/>
<reference evidence="1 2" key="1">
    <citation type="submission" date="2019-06" db="EMBL/GenBank/DDBJ databases">
        <title>Amycolatopsis alkalitolerans sp. nov., isolated from Gastrodia elata Blume.</title>
        <authorList>
            <person name="Narsing Rao M.P."/>
            <person name="Li W.J."/>
        </authorList>
    </citation>
    <scope>NUCLEOTIDE SEQUENCE [LARGE SCALE GENOMIC DNA]</scope>
    <source>
        <strain evidence="1 2">SYSUP0005</strain>
    </source>
</reference>
<sequence>MSSPERDELKRLVDELPEEEVPQVLADVRRHLRPVHEVTWPPVFFGSIEGDGTAIGARAKELLAEGFGQ</sequence>